<comment type="caution">
    <text evidence="1">The sequence shown here is derived from an EMBL/GenBank/DDBJ whole genome shotgun (WGS) entry which is preliminary data.</text>
</comment>
<name>A0A3N1XYP2_9FIRM</name>
<evidence type="ECO:0000313" key="1">
    <source>
        <dbReference type="EMBL" id="ROR31726.1"/>
    </source>
</evidence>
<proteinExistence type="predicted"/>
<dbReference type="RefSeq" id="WP_123607815.1">
    <property type="nucleotide sequence ID" value="NZ_RJVG01000001.1"/>
</dbReference>
<keyword evidence="2" id="KW-1185">Reference proteome</keyword>
<dbReference type="Proteomes" id="UP000273083">
    <property type="component" value="Unassembled WGS sequence"/>
</dbReference>
<dbReference type="EMBL" id="RJVG01000001">
    <property type="protein sequence ID" value="ROR31726.1"/>
    <property type="molecule type" value="Genomic_DNA"/>
</dbReference>
<organism evidence="1 2">
    <name type="scientific">Mobilisporobacter senegalensis</name>
    <dbReference type="NCBI Taxonomy" id="1329262"/>
    <lineage>
        <taxon>Bacteria</taxon>
        <taxon>Bacillati</taxon>
        <taxon>Bacillota</taxon>
        <taxon>Clostridia</taxon>
        <taxon>Lachnospirales</taxon>
        <taxon>Lachnospiraceae</taxon>
        <taxon>Mobilisporobacter</taxon>
    </lineage>
</organism>
<sequence length="263" mass="30003">MRNRYAYIGHFEITSGVIDIADPYINSMTVALERIPYANEKMIKVRRALSGMYEAYHVIDMRTDEIYGLLVLHCSYDIAEISKEKHICGLGYASSGLSNAIVVVDERFRFDTTYCYNPIELEAYYDGNLILKEVSKMPYEECIKNELKEWINNIMGQEDLIHPTGTDIMKIIGDRPIWNGFMEFKLNSSQWSVDVINRLRNCYTNGIGIKGGIVSTSPGGYLSCHSFNNHRGDTYALYISFQQSADDKNNTGTKSMPTFEELL</sequence>
<reference evidence="1 2" key="1">
    <citation type="submission" date="2018-11" db="EMBL/GenBank/DDBJ databases">
        <title>Genomic Encyclopedia of Type Strains, Phase IV (KMG-IV): sequencing the most valuable type-strain genomes for metagenomic binning, comparative biology and taxonomic classification.</title>
        <authorList>
            <person name="Goeker M."/>
        </authorList>
    </citation>
    <scope>NUCLEOTIDE SEQUENCE [LARGE SCALE GENOMIC DNA]</scope>
    <source>
        <strain evidence="1 2">DSM 26537</strain>
    </source>
</reference>
<evidence type="ECO:0000313" key="2">
    <source>
        <dbReference type="Proteomes" id="UP000273083"/>
    </source>
</evidence>
<protein>
    <submittedName>
        <fullName evidence="1">Uncharacterized protein</fullName>
    </submittedName>
</protein>
<accession>A0A3N1XYP2</accession>
<gene>
    <name evidence="1" type="ORF">EDD66_101344</name>
</gene>
<dbReference type="AlphaFoldDB" id="A0A3N1XYP2"/>